<keyword evidence="2" id="KW-1185">Reference proteome</keyword>
<dbReference type="Proteomes" id="UP000320055">
    <property type="component" value="Unassembled WGS sequence"/>
</dbReference>
<accession>A0A563VZG4</accession>
<sequence length="51" mass="5949">MVTIDDCTWRIRSKWTKEESQLGASNSEESCCFDWETWLILIPLNLVSLVT</sequence>
<evidence type="ECO:0000313" key="1">
    <source>
        <dbReference type="EMBL" id="VEP16844.1"/>
    </source>
</evidence>
<name>A0A563VZG4_9CYAN</name>
<protein>
    <submittedName>
        <fullName evidence="1">Uncharacterized protein</fullName>
    </submittedName>
</protein>
<dbReference type="EMBL" id="CAACVJ010000445">
    <property type="protein sequence ID" value="VEP16844.1"/>
    <property type="molecule type" value="Genomic_DNA"/>
</dbReference>
<reference evidence="1 2" key="1">
    <citation type="submission" date="2019-01" db="EMBL/GenBank/DDBJ databases">
        <authorList>
            <person name="Brito A."/>
        </authorList>
    </citation>
    <scope>NUCLEOTIDE SEQUENCE [LARGE SCALE GENOMIC DNA]</scope>
    <source>
        <strain evidence="1">1</strain>
    </source>
</reference>
<evidence type="ECO:0000313" key="2">
    <source>
        <dbReference type="Proteomes" id="UP000320055"/>
    </source>
</evidence>
<dbReference type="AlphaFoldDB" id="A0A563VZG4"/>
<proteinExistence type="predicted"/>
<organism evidence="1 2">
    <name type="scientific">Hyella patelloides LEGE 07179</name>
    <dbReference type="NCBI Taxonomy" id="945734"/>
    <lineage>
        <taxon>Bacteria</taxon>
        <taxon>Bacillati</taxon>
        <taxon>Cyanobacteriota</taxon>
        <taxon>Cyanophyceae</taxon>
        <taxon>Pleurocapsales</taxon>
        <taxon>Hyellaceae</taxon>
        <taxon>Hyella</taxon>
    </lineage>
</organism>
<gene>
    <name evidence="1" type="ORF">H1P_50049</name>
</gene>